<dbReference type="PANTHER" id="PTHR31213:SF55">
    <property type="entry name" value="STRESS-INDUCED PROTEIN SAM22"/>
    <property type="match status" value="1"/>
</dbReference>
<dbReference type="GO" id="GO:0005634">
    <property type="term" value="C:nucleus"/>
    <property type="evidence" value="ECO:0007669"/>
    <property type="project" value="TreeGrafter"/>
</dbReference>
<dbReference type="SUPFAM" id="SSF55961">
    <property type="entry name" value="Bet v1-like"/>
    <property type="match status" value="1"/>
</dbReference>
<feature type="compositionally biased region" description="Low complexity" evidence="3">
    <location>
        <begin position="95"/>
        <end position="117"/>
    </location>
</feature>
<evidence type="ECO:0000256" key="1">
    <source>
        <dbReference type="ARBA" id="ARBA00022821"/>
    </source>
</evidence>
<dbReference type="EMBL" id="JRKL02004200">
    <property type="protein sequence ID" value="KAF3953155.1"/>
    <property type="molecule type" value="Genomic_DNA"/>
</dbReference>
<protein>
    <submittedName>
        <fullName evidence="4">Uncharacterized protein</fullName>
    </submittedName>
</protein>
<gene>
    <name evidence="4" type="ORF">CMV_021375</name>
</gene>
<keyword evidence="5" id="KW-1185">Reference proteome</keyword>
<feature type="region of interest" description="Disordered" evidence="3">
    <location>
        <begin position="87"/>
        <end position="122"/>
    </location>
</feature>
<dbReference type="GO" id="GO:0038023">
    <property type="term" value="F:signaling receptor activity"/>
    <property type="evidence" value="ECO:0007669"/>
    <property type="project" value="TreeGrafter"/>
</dbReference>
<sequence length="143" mass="15764">MGDFTYENNLVPKFPSQVIRNAEIIEGNRGPRTIKKTIYAEGIVPMNYTKQISDDGVEQENYECHYNVVGGDPNNDTVRNVSYNSKIVTTPDGGYSSSTSSYSSSISSYSSYSSTSTGKHQVNAKGKEGFKAIKNHPHPHAYN</sequence>
<dbReference type="InterPro" id="IPR050279">
    <property type="entry name" value="Plant_def-hormone_signal"/>
</dbReference>
<dbReference type="Gene3D" id="3.30.530.20">
    <property type="match status" value="1"/>
</dbReference>
<proteinExistence type="predicted"/>
<dbReference type="GO" id="GO:0010427">
    <property type="term" value="F:abscisic acid binding"/>
    <property type="evidence" value="ECO:0007669"/>
    <property type="project" value="TreeGrafter"/>
</dbReference>
<dbReference type="InterPro" id="IPR023393">
    <property type="entry name" value="START-like_dom_sf"/>
</dbReference>
<comment type="caution">
    <text evidence="4">The sequence shown here is derived from an EMBL/GenBank/DDBJ whole genome shotgun (WGS) entry which is preliminary data.</text>
</comment>
<dbReference type="AlphaFoldDB" id="A0A8J4VF20"/>
<evidence type="ECO:0000313" key="5">
    <source>
        <dbReference type="Proteomes" id="UP000737018"/>
    </source>
</evidence>
<dbReference type="GO" id="GO:0004864">
    <property type="term" value="F:protein phosphatase inhibitor activity"/>
    <property type="evidence" value="ECO:0007669"/>
    <property type="project" value="TreeGrafter"/>
</dbReference>
<dbReference type="PANTHER" id="PTHR31213">
    <property type="entry name" value="OS08G0374000 PROTEIN-RELATED"/>
    <property type="match status" value="1"/>
</dbReference>
<keyword evidence="1" id="KW-0611">Plant defense</keyword>
<reference evidence="4" key="1">
    <citation type="submission" date="2020-03" db="EMBL/GenBank/DDBJ databases">
        <title>Castanea mollissima Vanexum genome sequencing.</title>
        <authorList>
            <person name="Staton M."/>
        </authorList>
    </citation>
    <scope>NUCLEOTIDE SEQUENCE</scope>
    <source>
        <tissue evidence="4">Leaf</tissue>
    </source>
</reference>
<dbReference type="GO" id="GO:0005737">
    <property type="term" value="C:cytoplasm"/>
    <property type="evidence" value="ECO:0007669"/>
    <property type="project" value="TreeGrafter"/>
</dbReference>
<accession>A0A8J4VF20</accession>
<dbReference type="GO" id="GO:0006952">
    <property type="term" value="P:defense response"/>
    <property type="evidence" value="ECO:0007669"/>
    <property type="project" value="UniProtKB-KW"/>
</dbReference>
<evidence type="ECO:0000256" key="3">
    <source>
        <dbReference type="SAM" id="MobiDB-lite"/>
    </source>
</evidence>
<dbReference type="Proteomes" id="UP000737018">
    <property type="component" value="Unassembled WGS sequence"/>
</dbReference>
<dbReference type="GO" id="GO:0009738">
    <property type="term" value="P:abscisic acid-activated signaling pathway"/>
    <property type="evidence" value="ECO:0007669"/>
    <property type="project" value="TreeGrafter"/>
</dbReference>
<evidence type="ECO:0000313" key="4">
    <source>
        <dbReference type="EMBL" id="KAF3953155.1"/>
    </source>
</evidence>
<keyword evidence="2" id="KW-0568">Pathogenesis-related protein</keyword>
<organism evidence="4 5">
    <name type="scientific">Castanea mollissima</name>
    <name type="common">Chinese chestnut</name>
    <dbReference type="NCBI Taxonomy" id="60419"/>
    <lineage>
        <taxon>Eukaryota</taxon>
        <taxon>Viridiplantae</taxon>
        <taxon>Streptophyta</taxon>
        <taxon>Embryophyta</taxon>
        <taxon>Tracheophyta</taxon>
        <taxon>Spermatophyta</taxon>
        <taxon>Magnoliopsida</taxon>
        <taxon>eudicotyledons</taxon>
        <taxon>Gunneridae</taxon>
        <taxon>Pentapetalae</taxon>
        <taxon>rosids</taxon>
        <taxon>fabids</taxon>
        <taxon>Fagales</taxon>
        <taxon>Fagaceae</taxon>
        <taxon>Castanea</taxon>
    </lineage>
</organism>
<name>A0A8J4VF20_9ROSI</name>
<dbReference type="OrthoDB" id="1858506at2759"/>
<evidence type="ECO:0000256" key="2">
    <source>
        <dbReference type="ARBA" id="ARBA00023265"/>
    </source>
</evidence>